<dbReference type="Proteomes" id="UP000095286">
    <property type="component" value="Unplaced"/>
</dbReference>
<name>A0AC35TTP7_9BILA</name>
<organism evidence="1 2">
    <name type="scientific">Rhabditophanes sp. KR3021</name>
    <dbReference type="NCBI Taxonomy" id="114890"/>
    <lineage>
        <taxon>Eukaryota</taxon>
        <taxon>Metazoa</taxon>
        <taxon>Ecdysozoa</taxon>
        <taxon>Nematoda</taxon>
        <taxon>Chromadorea</taxon>
        <taxon>Rhabditida</taxon>
        <taxon>Tylenchina</taxon>
        <taxon>Panagrolaimomorpha</taxon>
        <taxon>Strongyloidoidea</taxon>
        <taxon>Alloionematidae</taxon>
        <taxon>Rhabditophanes</taxon>
    </lineage>
</organism>
<accession>A0AC35TTP7</accession>
<evidence type="ECO:0000313" key="2">
    <source>
        <dbReference type="WBParaSite" id="RSKR_0000427400.1"/>
    </source>
</evidence>
<protein>
    <submittedName>
        <fullName evidence="2">Tudor-knot domain-containing protein</fullName>
    </submittedName>
</protein>
<proteinExistence type="predicted"/>
<evidence type="ECO:0000313" key="1">
    <source>
        <dbReference type="Proteomes" id="UP000095286"/>
    </source>
</evidence>
<dbReference type="WBParaSite" id="RSKR_0000427400.1">
    <property type="protein sequence ID" value="RSKR_0000427400.1"/>
    <property type="gene ID" value="RSKR_0000427400"/>
</dbReference>
<reference evidence="2" key="1">
    <citation type="submission" date="2016-11" db="UniProtKB">
        <authorList>
            <consortium name="WormBaseParasite"/>
        </authorList>
    </citation>
    <scope>IDENTIFICATION</scope>
    <source>
        <strain evidence="2">KR3021</strain>
    </source>
</reference>
<sequence>MKFSISKLLISLIVTSIVIIDACKILVKLKSDTTKKFKLQLTVPSISYESEPLTFDKKGVVQSLKVKGPVCNLKKWTFQTFKHDEETDAWIKAEKLEAKIEGDGWMTVLVGKDYKPWINDRNQIFCSEGQCM</sequence>